<proteinExistence type="predicted"/>
<organism evidence="2 3">
    <name type="scientific">Neonectria punicea</name>
    <dbReference type="NCBI Taxonomy" id="979145"/>
    <lineage>
        <taxon>Eukaryota</taxon>
        <taxon>Fungi</taxon>
        <taxon>Dikarya</taxon>
        <taxon>Ascomycota</taxon>
        <taxon>Pezizomycotina</taxon>
        <taxon>Sordariomycetes</taxon>
        <taxon>Hypocreomycetidae</taxon>
        <taxon>Hypocreales</taxon>
        <taxon>Nectriaceae</taxon>
        <taxon>Neonectria</taxon>
    </lineage>
</organism>
<protein>
    <submittedName>
        <fullName evidence="2">Uncharacterized protein</fullName>
    </submittedName>
</protein>
<accession>A0ABR1H6G8</accession>
<comment type="caution">
    <text evidence="2">The sequence shown here is derived from an EMBL/GenBank/DDBJ whole genome shotgun (WGS) entry which is preliminary data.</text>
</comment>
<evidence type="ECO:0000256" key="1">
    <source>
        <dbReference type="SAM" id="MobiDB-lite"/>
    </source>
</evidence>
<dbReference type="Proteomes" id="UP001498476">
    <property type="component" value="Unassembled WGS sequence"/>
</dbReference>
<feature type="compositionally biased region" description="Polar residues" evidence="1">
    <location>
        <begin position="48"/>
        <end position="59"/>
    </location>
</feature>
<evidence type="ECO:0000313" key="2">
    <source>
        <dbReference type="EMBL" id="KAK7416557.1"/>
    </source>
</evidence>
<feature type="region of interest" description="Disordered" evidence="1">
    <location>
        <begin position="1"/>
        <end position="75"/>
    </location>
</feature>
<feature type="compositionally biased region" description="Pro residues" evidence="1">
    <location>
        <begin position="61"/>
        <end position="73"/>
    </location>
</feature>
<gene>
    <name evidence="2" type="ORF">QQX98_005162</name>
</gene>
<reference evidence="2 3" key="1">
    <citation type="journal article" date="2025" name="Microbiol. Resour. Announc.">
        <title>Draft genome sequences for Neonectria magnoliae and Neonectria punicea, canker pathogens of Liriodendron tulipifera and Acer saccharum in West Virginia.</title>
        <authorList>
            <person name="Petronek H.M."/>
            <person name="Kasson M.T."/>
            <person name="Metheny A.M."/>
            <person name="Stauder C.M."/>
            <person name="Lovett B."/>
            <person name="Lynch S.C."/>
            <person name="Garnas J.R."/>
            <person name="Kasson L.R."/>
            <person name="Stajich J.E."/>
        </authorList>
    </citation>
    <scope>NUCLEOTIDE SEQUENCE [LARGE SCALE GENOMIC DNA]</scope>
    <source>
        <strain evidence="2 3">NRRL 64653</strain>
    </source>
</reference>
<name>A0ABR1H6G8_9HYPO</name>
<sequence length="165" mass="18566">MAPGKKGGHRDGPPPMFFNPKKNKHKKAARATASNIEQMSRMEANWRVSETNTVNNDGPSTVPPEPVAEIPPDPSDEAYENLLDEIAFIYQVFKLFLHTDCTTAVAWSDDIRSPANAFIELAQKVVPECAVKPRAEFVLGLVSMLKQEHKTRLFVTLWQKYRAED</sequence>
<keyword evidence="3" id="KW-1185">Reference proteome</keyword>
<dbReference type="EMBL" id="JAZAVJ010000067">
    <property type="protein sequence ID" value="KAK7416557.1"/>
    <property type="molecule type" value="Genomic_DNA"/>
</dbReference>
<evidence type="ECO:0000313" key="3">
    <source>
        <dbReference type="Proteomes" id="UP001498476"/>
    </source>
</evidence>